<dbReference type="SUPFAM" id="SSF48403">
    <property type="entry name" value="Ankyrin repeat"/>
    <property type="match status" value="1"/>
</dbReference>
<gene>
    <name evidence="4" type="ORF">OIU83_13105</name>
</gene>
<keyword evidence="5" id="KW-1185">Reference proteome</keyword>
<dbReference type="InterPro" id="IPR002110">
    <property type="entry name" value="Ankyrin_rpt"/>
</dbReference>
<dbReference type="AlphaFoldDB" id="A0A9X3BYB9"/>
<evidence type="ECO:0000256" key="1">
    <source>
        <dbReference type="ARBA" id="ARBA00022737"/>
    </source>
</evidence>
<feature type="repeat" description="ANK" evidence="3">
    <location>
        <begin position="115"/>
        <end position="147"/>
    </location>
</feature>
<feature type="repeat" description="ANK" evidence="3">
    <location>
        <begin position="82"/>
        <end position="114"/>
    </location>
</feature>
<accession>A0A9X3BYB9</accession>
<dbReference type="Pfam" id="PF12796">
    <property type="entry name" value="Ank_2"/>
    <property type="match status" value="2"/>
</dbReference>
<dbReference type="Gene3D" id="1.25.40.20">
    <property type="entry name" value="Ankyrin repeat-containing domain"/>
    <property type="match status" value="2"/>
</dbReference>
<proteinExistence type="predicted"/>
<dbReference type="InterPro" id="IPR036770">
    <property type="entry name" value="Ankyrin_rpt-contain_sf"/>
</dbReference>
<keyword evidence="2 3" id="KW-0040">ANK repeat</keyword>
<organism evidence="4 5">
    <name type="scientific">Flavobacterium shii</name>
    <dbReference type="NCBI Taxonomy" id="2987687"/>
    <lineage>
        <taxon>Bacteria</taxon>
        <taxon>Pseudomonadati</taxon>
        <taxon>Bacteroidota</taxon>
        <taxon>Flavobacteriia</taxon>
        <taxon>Flavobacteriales</taxon>
        <taxon>Flavobacteriaceae</taxon>
        <taxon>Flavobacterium</taxon>
    </lineage>
</organism>
<evidence type="ECO:0000256" key="3">
    <source>
        <dbReference type="PROSITE-ProRule" id="PRU00023"/>
    </source>
</evidence>
<reference evidence="4" key="1">
    <citation type="submission" date="2022-10" db="EMBL/GenBank/DDBJ databases">
        <title>Two novel species of Flavobacterium.</title>
        <authorList>
            <person name="Liu Q."/>
            <person name="Xin Y.-H."/>
        </authorList>
    </citation>
    <scope>NUCLEOTIDE SEQUENCE</scope>
    <source>
        <strain evidence="4">LS1R49</strain>
    </source>
</reference>
<dbReference type="PROSITE" id="PS50297">
    <property type="entry name" value="ANK_REP_REGION"/>
    <property type="match status" value="1"/>
</dbReference>
<dbReference type="PROSITE" id="PS50088">
    <property type="entry name" value="ANK_REPEAT"/>
    <property type="match status" value="2"/>
</dbReference>
<dbReference type="PRINTS" id="PR01415">
    <property type="entry name" value="ANKYRIN"/>
</dbReference>
<evidence type="ECO:0000313" key="4">
    <source>
        <dbReference type="EMBL" id="MCV9928600.1"/>
    </source>
</evidence>
<sequence>MIYRSDYGFQKKSYWKIQNRKNLLCCLILNALILVGCSSKQTDIKIDKMNRKTLFEAVNTGDVTHIVTLLKKKPFLDVKNNEGETPLMKAVYDHNNEIAILLINAGADVNAQDKMLNSPFLYAGAEGNLEIVKLALNHGANFEVYNRYGGTALIPAAEKGHLEVVKLLVNTANFPKDHINNLRWTALLEAVLLSDGGSVHIDIVKALIAGGCNVNITDKYGVTPLGHAKKLGYTEMIKVLEQAGK</sequence>
<protein>
    <submittedName>
        <fullName evidence="4">Ankyrin repeat domain-containing protein</fullName>
    </submittedName>
</protein>
<dbReference type="Proteomes" id="UP001151079">
    <property type="component" value="Unassembled WGS sequence"/>
</dbReference>
<dbReference type="PANTHER" id="PTHR24171">
    <property type="entry name" value="ANKYRIN REPEAT DOMAIN-CONTAINING PROTEIN 39-RELATED"/>
    <property type="match status" value="1"/>
</dbReference>
<keyword evidence="1" id="KW-0677">Repeat</keyword>
<name>A0A9X3BYB9_9FLAO</name>
<evidence type="ECO:0000256" key="2">
    <source>
        <dbReference type="ARBA" id="ARBA00023043"/>
    </source>
</evidence>
<evidence type="ECO:0000313" key="5">
    <source>
        <dbReference type="Proteomes" id="UP001151079"/>
    </source>
</evidence>
<comment type="caution">
    <text evidence="4">The sequence shown here is derived from an EMBL/GenBank/DDBJ whole genome shotgun (WGS) entry which is preliminary data.</text>
</comment>
<dbReference type="EMBL" id="JAOZEW010000013">
    <property type="protein sequence ID" value="MCV9928600.1"/>
    <property type="molecule type" value="Genomic_DNA"/>
</dbReference>
<dbReference type="SMART" id="SM00248">
    <property type="entry name" value="ANK"/>
    <property type="match status" value="5"/>
</dbReference>